<name>A0A9P9W7E9_9PEZI</name>
<evidence type="ECO:0000313" key="1">
    <source>
        <dbReference type="EMBL" id="KAI1844965.1"/>
    </source>
</evidence>
<accession>A0A9P9W7E9</accession>
<dbReference type="AlphaFoldDB" id="A0A9P9W7E9"/>
<organism evidence="1 2">
    <name type="scientific">Neoarthrinium moseri</name>
    <dbReference type="NCBI Taxonomy" id="1658444"/>
    <lineage>
        <taxon>Eukaryota</taxon>
        <taxon>Fungi</taxon>
        <taxon>Dikarya</taxon>
        <taxon>Ascomycota</taxon>
        <taxon>Pezizomycotina</taxon>
        <taxon>Sordariomycetes</taxon>
        <taxon>Xylariomycetidae</taxon>
        <taxon>Amphisphaeriales</taxon>
        <taxon>Apiosporaceae</taxon>
        <taxon>Neoarthrinium</taxon>
    </lineage>
</organism>
<keyword evidence="2" id="KW-1185">Reference proteome</keyword>
<dbReference type="Proteomes" id="UP000829685">
    <property type="component" value="Unassembled WGS sequence"/>
</dbReference>
<gene>
    <name evidence="1" type="ORF">JX265_014105</name>
</gene>
<evidence type="ECO:0000313" key="2">
    <source>
        <dbReference type="Proteomes" id="UP000829685"/>
    </source>
</evidence>
<sequence>YEDKGMTIRYGEEKDLVNLKAQNLFFNNIACYPQKSSEILSDCLVQIITHRPGEGQNQWRWYPYSAVKRAVGKEAVKMLNACARREEKAIPADELIEGIGKLQLSELHPPPQGVSAAQALPNQNLSATNVYPTDSSLQFQQVSQQFQPLNEKVSRFKRFMMPGDMHQPSIKPAGYITREPNFDPKTWFNGTPEEDPNVHSFLKKNSLRPKYFSQYSGFSGDNWLKVEDPDTNTLVWAYVHGLTRKNQLLVEMEGIDGRDYSRCQILPASAYNGERRAYEDKGMTIRYGEEKDLVNLKAQNLFFNNIACYPQKSSEILSDCLVQIITHRPGEGQNQWRWYPYSAVKRAVGKEAVKMLNACARREEKAIPADELIEGIGKLQLSELHPPPQGVSAAQALPNQNLSATNVYPTDSSHVVFYLCHRSQ</sequence>
<reference evidence="1" key="1">
    <citation type="submission" date="2021-03" db="EMBL/GenBank/DDBJ databases">
        <title>Revisited historic fungal species revealed as producer of novel bioactive compounds through whole genome sequencing and comparative genomics.</title>
        <authorList>
            <person name="Vignolle G.A."/>
            <person name="Hochenegger N."/>
            <person name="Mach R.L."/>
            <person name="Mach-Aigner A.R."/>
            <person name="Javad Rahimi M."/>
            <person name="Salim K.A."/>
            <person name="Chan C.M."/>
            <person name="Lim L.B.L."/>
            <person name="Cai F."/>
            <person name="Druzhinina I.S."/>
            <person name="U'Ren J.M."/>
            <person name="Derntl C."/>
        </authorList>
    </citation>
    <scope>NUCLEOTIDE SEQUENCE</scope>
    <source>
        <strain evidence="1">TUCIM 5799</strain>
    </source>
</reference>
<proteinExistence type="predicted"/>
<dbReference type="EMBL" id="JAFIMR010000221">
    <property type="protein sequence ID" value="KAI1844965.1"/>
    <property type="molecule type" value="Genomic_DNA"/>
</dbReference>
<protein>
    <submittedName>
        <fullName evidence="1">Uncharacterized protein</fullName>
    </submittedName>
</protein>
<comment type="caution">
    <text evidence="1">The sequence shown here is derived from an EMBL/GenBank/DDBJ whole genome shotgun (WGS) entry which is preliminary data.</text>
</comment>
<feature type="non-terminal residue" evidence="1">
    <location>
        <position position="1"/>
    </location>
</feature>